<feature type="transmembrane region" description="Helical" evidence="8">
    <location>
        <begin position="175"/>
        <end position="199"/>
    </location>
</feature>
<keyword evidence="4 8" id="KW-0812">Transmembrane</keyword>
<dbReference type="Pfam" id="PF03092">
    <property type="entry name" value="BT1"/>
    <property type="match status" value="1"/>
</dbReference>
<gene>
    <name evidence="10" type="ORF">CBR_g48170</name>
</gene>
<keyword evidence="6 8" id="KW-0472">Membrane</keyword>
<dbReference type="InterPro" id="IPR036259">
    <property type="entry name" value="MFS_trans_sf"/>
</dbReference>
<feature type="transmembrane region" description="Helical" evidence="8">
    <location>
        <begin position="143"/>
        <end position="163"/>
    </location>
</feature>
<feature type="signal peptide" evidence="9">
    <location>
        <begin position="1"/>
        <end position="15"/>
    </location>
</feature>
<evidence type="ECO:0000256" key="1">
    <source>
        <dbReference type="ARBA" id="ARBA00004141"/>
    </source>
</evidence>
<protein>
    <recommendedName>
        <fullName evidence="12">Folate-biopterin transporter</fullName>
    </recommendedName>
</protein>
<feature type="compositionally biased region" description="Polar residues" evidence="7">
    <location>
        <begin position="302"/>
        <end position="314"/>
    </location>
</feature>
<evidence type="ECO:0008006" key="12">
    <source>
        <dbReference type="Google" id="ProtNLM"/>
    </source>
</evidence>
<dbReference type="InterPro" id="IPR004324">
    <property type="entry name" value="FBT"/>
</dbReference>
<dbReference type="SUPFAM" id="SSF103473">
    <property type="entry name" value="MFS general substrate transporter"/>
    <property type="match status" value="1"/>
</dbReference>
<dbReference type="STRING" id="69332.A0A388M2D1"/>
<comment type="subcellular location">
    <subcellularLocation>
        <location evidence="1">Membrane</location>
        <topology evidence="1">Multi-pass membrane protein</topology>
    </subcellularLocation>
</comment>
<dbReference type="AlphaFoldDB" id="A0A388M2D1"/>
<sequence length="327" mass="34504">FVFGVTSALPLITTAVSILVQEKKVPGVSRSASGLPFTIDDAAFRIGTGSKGGYGSGLWKKAKGQTRELVDAIRKPSIFLPTLFIFCWQATPSSDTAMFYFITNKLGFQAEFLGRVRLVTSVASLAGVAVYNTWLKSLPLGKVFLWTTIIGTLLGLTQLLLVTGVNRTLGISDEWFAVGDSLILAVLGQISFMPILVLAARVCPEGIEATLFATLMSISNGAGLTGNVLGGAVTRLLGVTGTDFTNLAWLVLFTNLSSLLPLPLLSILPPSDSRDAVDGKKSGLLKSGLGGHIGSAGKIQDVDNNPTVVNTGNGSWDIESRKDGKKE</sequence>
<dbReference type="OMA" id="FMASACM"/>
<dbReference type="EMBL" id="BFEA01000685">
    <property type="protein sequence ID" value="GBG88639.1"/>
    <property type="molecule type" value="Genomic_DNA"/>
</dbReference>
<evidence type="ECO:0000313" key="11">
    <source>
        <dbReference type="Proteomes" id="UP000265515"/>
    </source>
</evidence>
<proteinExistence type="inferred from homology"/>
<evidence type="ECO:0000256" key="7">
    <source>
        <dbReference type="SAM" id="MobiDB-lite"/>
    </source>
</evidence>
<feature type="transmembrane region" description="Helical" evidence="8">
    <location>
        <begin position="211"/>
        <end position="234"/>
    </location>
</feature>
<dbReference type="PANTHER" id="PTHR31585:SF0">
    <property type="entry name" value="FOLATE-BIOPTERIN TRANSPORTER 1, CHLOROPLASTIC"/>
    <property type="match status" value="1"/>
</dbReference>
<keyword evidence="11" id="KW-1185">Reference proteome</keyword>
<evidence type="ECO:0000256" key="6">
    <source>
        <dbReference type="ARBA" id="ARBA00023136"/>
    </source>
</evidence>
<feature type="chain" id="PRO_5017177699" description="Folate-biopterin transporter" evidence="9">
    <location>
        <begin position="16"/>
        <end position="327"/>
    </location>
</feature>
<feature type="region of interest" description="Disordered" evidence="7">
    <location>
        <begin position="296"/>
        <end position="327"/>
    </location>
</feature>
<dbReference type="OrthoDB" id="754047at2759"/>
<comment type="similarity">
    <text evidence="2">Belongs to the major facilitator superfamily. Folate-biopterin transporter (TC 2.A.71) family.</text>
</comment>
<dbReference type="NCBIfam" id="TIGR00788">
    <property type="entry name" value="fbt"/>
    <property type="match status" value="1"/>
</dbReference>
<name>A0A388M2D1_CHABU</name>
<feature type="compositionally biased region" description="Basic and acidic residues" evidence="7">
    <location>
        <begin position="318"/>
        <end position="327"/>
    </location>
</feature>
<evidence type="ECO:0000256" key="4">
    <source>
        <dbReference type="ARBA" id="ARBA00022692"/>
    </source>
</evidence>
<feature type="non-terminal residue" evidence="10">
    <location>
        <position position="1"/>
    </location>
</feature>
<feature type="transmembrane region" description="Helical" evidence="8">
    <location>
        <begin position="246"/>
        <end position="265"/>
    </location>
</feature>
<dbReference type="GO" id="GO:0016020">
    <property type="term" value="C:membrane"/>
    <property type="evidence" value="ECO:0007669"/>
    <property type="project" value="UniProtKB-SubCell"/>
</dbReference>
<dbReference type="Proteomes" id="UP000265515">
    <property type="component" value="Unassembled WGS sequence"/>
</dbReference>
<accession>A0A388M2D1</accession>
<evidence type="ECO:0000256" key="5">
    <source>
        <dbReference type="ARBA" id="ARBA00022989"/>
    </source>
</evidence>
<evidence type="ECO:0000256" key="8">
    <source>
        <dbReference type="SAM" id="Phobius"/>
    </source>
</evidence>
<dbReference type="PANTHER" id="PTHR31585">
    <property type="entry name" value="FOLATE-BIOPTERIN TRANSPORTER 1, CHLOROPLASTIC"/>
    <property type="match status" value="1"/>
</dbReference>
<evidence type="ECO:0000256" key="9">
    <source>
        <dbReference type="SAM" id="SignalP"/>
    </source>
</evidence>
<evidence type="ECO:0000256" key="3">
    <source>
        <dbReference type="ARBA" id="ARBA00022448"/>
    </source>
</evidence>
<organism evidence="10 11">
    <name type="scientific">Chara braunii</name>
    <name type="common">Braun's stonewort</name>
    <dbReference type="NCBI Taxonomy" id="69332"/>
    <lineage>
        <taxon>Eukaryota</taxon>
        <taxon>Viridiplantae</taxon>
        <taxon>Streptophyta</taxon>
        <taxon>Charophyceae</taxon>
        <taxon>Charales</taxon>
        <taxon>Characeae</taxon>
        <taxon>Chara</taxon>
    </lineage>
</organism>
<keyword evidence="3" id="KW-0813">Transport</keyword>
<feature type="transmembrane region" description="Helical" evidence="8">
    <location>
        <begin position="114"/>
        <end position="131"/>
    </location>
</feature>
<dbReference type="Gene3D" id="1.20.1250.20">
    <property type="entry name" value="MFS general substrate transporter like domains"/>
    <property type="match status" value="1"/>
</dbReference>
<dbReference type="InterPro" id="IPR039309">
    <property type="entry name" value="BT1"/>
</dbReference>
<keyword evidence="5 8" id="KW-1133">Transmembrane helix</keyword>
<reference evidence="10 11" key="1">
    <citation type="journal article" date="2018" name="Cell">
        <title>The Chara Genome: Secondary Complexity and Implications for Plant Terrestrialization.</title>
        <authorList>
            <person name="Nishiyama T."/>
            <person name="Sakayama H."/>
            <person name="Vries J.D."/>
            <person name="Buschmann H."/>
            <person name="Saint-Marcoux D."/>
            <person name="Ullrich K.K."/>
            <person name="Haas F.B."/>
            <person name="Vanderstraeten L."/>
            <person name="Becker D."/>
            <person name="Lang D."/>
            <person name="Vosolsobe S."/>
            <person name="Rombauts S."/>
            <person name="Wilhelmsson P.K.I."/>
            <person name="Janitza P."/>
            <person name="Kern R."/>
            <person name="Heyl A."/>
            <person name="Rumpler F."/>
            <person name="Villalobos L.I.A.C."/>
            <person name="Clay J.M."/>
            <person name="Skokan R."/>
            <person name="Toyoda A."/>
            <person name="Suzuki Y."/>
            <person name="Kagoshima H."/>
            <person name="Schijlen E."/>
            <person name="Tajeshwar N."/>
            <person name="Catarino B."/>
            <person name="Hetherington A.J."/>
            <person name="Saltykova A."/>
            <person name="Bonnot C."/>
            <person name="Breuninger H."/>
            <person name="Symeonidi A."/>
            <person name="Radhakrishnan G.V."/>
            <person name="Van Nieuwerburgh F."/>
            <person name="Deforce D."/>
            <person name="Chang C."/>
            <person name="Karol K.G."/>
            <person name="Hedrich R."/>
            <person name="Ulvskov P."/>
            <person name="Glockner G."/>
            <person name="Delwiche C.F."/>
            <person name="Petrasek J."/>
            <person name="Van de Peer Y."/>
            <person name="Friml J."/>
            <person name="Beilby M."/>
            <person name="Dolan L."/>
            <person name="Kohara Y."/>
            <person name="Sugano S."/>
            <person name="Fujiyama A."/>
            <person name="Delaux P.-M."/>
            <person name="Quint M."/>
            <person name="TheiBen G."/>
            <person name="Hagemann M."/>
            <person name="Harholt J."/>
            <person name="Dunand C."/>
            <person name="Zachgo S."/>
            <person name="Langdale J."/>
            <person name="Maumus F."/>
            <person name="Straeten D.V.D."/>
            <person name="Gould S.B."/>
            <person name="Rensing S.A."/>
        </authorList>
    </citation>
    <scope>NUCLEOTIDE SEQUENCE [LARGE SCALE GENOMIC DNA]</scope>
    <source>
        <strain evidence="10 11">S276</strain>
    </source>
</reference>
<evidence type="ECO:0000313" key="10">
    <source>
        <dbReference type="EMBL" id="GBG88639.1"/>
    </source>
</evidence>
<keyword evidence="9" id="KW-0732">Signal</keyword>
<evidence type="ECO:0000256" key="2">
    <source>
        <dbReference type="ARBA" id="ARBA00007015"/>
    </source>
</evidence>
<dbReference type="Gramene" id="GBG88639">
    <property type="protein sequence ID" value="GBG88639"/>
    <property type="gene ID" value="CBR_g48170"/>
</dbReference>
<comment type="caution">
    <text evidence="10">The sequence shown here is derived from an EMBL/GenBank/DDBJ whole genome shotgun (WGS) entry which is preliminary data.</text>
</comment>